<protein>
    <submittedName>
        <fullName evidence="2">Uncharacterized protein</fullName>
    </submittedName>
</protein>
<name>A0ABS1GI20_9AQUI</name>
<proteinExistence type="predicted"/>
<reference evidence="2 3" key="1">
    <citation type="journal article" date="2021" name="Syst. Appl. Microbiol.">
        <title>Persephonella atlantica sp. nov.: How to adapt to physico-chemical gradients in high temperature hydrothermal habitats.</title>
        <authorList>
            <person name="Francois D.X."/>
            <person name="Godfroy A."/>
            <person name="Mathien C."/>
            <person name="Aube J."/>
            <person name="Cathalot C."/>
            <person name="Lesongeur F."/>
            <person name="L'Haridon S."/>
            <person name="Philippon X."/>
            <person name="Roussel E.G."/>
        </authorList>
    </citation>
    <scope>NUCLEOTIDE SEQUENCE [LARGE SCALE GENOMIC DNA]</scope>
    <source>
        <strain evidence="2 3">MO1340</strain>
    </source>
</reference>
<evidence type="ECO:0000256" key="1">
    <source>
        <dbReference type="SAM" id="Phobius"/>
    </source>
</evidence>
<dbReference type="EMBL" id="JAACYA010000002">
    <property type="protein sequence ID" value="MBK3332557.1"/>
    <property type="molecule type" value="Genomic_DNA"/>
</dbReference>
<feature type="transmembrane region" description="Helical" evidence="1">
    <location>
        <begin position="6"/>
        <end position="22"/>
    </location>
</feature>
<sequence length="59" mass="6836">MRDLIKFFIGFVAGFIAVYRLLSKKEEETDKSQPQLEAFSGDGRIIDVLKKFNEIKKNI</sequence>
<keyword evidence="3" id="KW-1185">Reference proteome</keyword>
<accession>A0ABS1GI20</accession>
<evidence type="ECO:0000313" key="3">
    <source>
        <dbReference type="Proteomes" id="UP000772812"/>
    </source>
</evidence>
<evidence type="ECO:0000313" key="2">
    <source>
        <dbReference type="EMBL" id="MBK3332557.1"/>
    </source>
</evidence>
<gene>
    <name evidence="2" type="ORF">GWK41_05715</name>
</gene>
<keyword evidence="1" id="KW-0812">Transmembrane</keyword>
<dbReference type="Proteomes" id="UP000772812">
    <property type="component" value="Unassembled WGS sequence"/>
</dbReference>
<dbReference type="RefSeq" id="WP_200673982.1">
    <property type="nucleotide sequence ID" value="NZ_JAACYA010000002.1"/>
</dbReference>
<keyword evidence="1" id="KW-1133">Transmembrane helix</keyword>
<comment type="caution">
    <text evidence="2">The sequence shown here is derived from an EMBL/GenBank/DDBJ whole genome shotgun (WGS) entry which is preliminary data.</text>
</comment>
<keyword evidence="1" id="KW-0472">Membrane</keyword>
<organism evidence="2 3">
    <name type="scientific">Persephonella atlantica</name>
    <dbReference type="NCBI Taxonomy" id="2699429"/>
    <lineage>
        <taxon>Bacteria</taxon>
        <taxon>Pseudomonadati</taxon>
        <taxon>Aquificota</taxon>
        <taxon>Aquificia</taxon>
        <taxon>Aquificales</taxon>
        <taxon>Hydrogenothermaceae</taxon>
        <taxon>Persephonella</taxon>
    </lineage>
</organism>